<keyword evidence="6" id="KW-0456">Lyase</keyword>
<dbReference type="InterPro" id="IPR018020">
    <property type="entry name" value="OHCU_decarboxylase"/>
</dbReference>
<dbReference type="RefSeq" id="WP_017619360.1">
    <property type="nucleotide sequence ID" value="NZ_ANBG01000238.1"/>
</dbReference>
<sequence length="178" mass="19466">MPDSTTGEAVSDPGLRRVNALPPEEFRTEFARCLDVDRWVRALEGERPFASREALLSAADTHARHMTDDEVRTAIARHPRIGERAGGDDTESTWSRGEQSAVTAAGADAEVAFKAANADYEARFGHIYLVCASGRSSEELLADLRHRMDNDPATETRVVAGEFRKIALLRVGKVLDGS</sequence>
<evidence type="ECO:0000256" key="5">
    <source>
        <dbReference type="ARBA" id="ARBA00022793"/>
    </source>
</evidence>
<dbReference type="NCBIfam" id="NF010372">
    <property type="entry name" value="PRK13798.1"/>
    <property type="match status" value="1"/>
</dbReference>
<keyword evidence="4" id="KW-0659">Purine metabolism</keyword>
<evidence type="ECO:0000313" key="9">
    <source>
        <dbReference type="Proteomes" id="UP000215005"/>
    </source>
</evidence>
<dbReference type="InterPro" id="IPR036778">
    <property type="entry name" value="OHCU_decarboxylase_sf"/>
</dbReference>
<dbReference type="Pfam" id="PF09349">
    <property type="entry name" value="OHCU_decarbox"/>
    <property type="match status" value="1"/>
</dbReference>
<evidence type="ECO:0000256" key="1">
    <source>
        <dbReference type="ARBA" id="ARBA00001163"/>
    </source>
</evidence>
<dbReference type="GO" id="GO:0019628">
    <property type="term" value="P:urate catabolic process"/>
    <property type="evidence" value="ECO:0007669"/>
    <property type="project" value="TreeGrafter"/>
</dbReference>
<protein>
    <recommendedName>
        <fullName evidence="3">2-oxo-4-hydroxy-4-carboxy-5-ureidoimidazoline decarboxylase</fullName>
        <ecNumber evidence="3">4.1.1.97</ecNumber>
    </recommendedName>
</protein>
<reference evidence="8 9" key="1">
    <citation type="submission" date="2017-08" db="EMBL/GenBank/DDBJ databases">
        <title>The complete genome sequence of Nocardiopsis gilva YIM 90087.</title>
        <authorList>
            <person name="Yin M."/>
            <person name="Tang S."/>
        </authorList>
    </citation>
    <scope>NUCLEOTIDE SEQUENCE [LARGE SCALE GENOMIC DNA]</scope>
    <source>
        <strain evidence="8 9">YIM 90087</strain>
    </source>
</reference>
<dbReference type="AlphaFoldDB" id="A0A223S9K0"/>
<proteinExistence type="predicted"/>
<dbReference type="EMBL" id="CP022753">
    <property type="protein sequence ID" value="ASU84804.1"/>
    <property type="molecule type" value="Genomic_DNA"/>
</dbReference>
<gene>
    <name evidence="8" type="primary">uraD</name>
    <name evidence="8" type="ORF">CDO52_20155</name>
</gene>
<feature type="domain" description="Oxo-4-hydroxy-4-carboxy-5-ureidoimidazoline decarboxylase" evidence="7">
    <location>
        <begin position="19"/>
        <end position="171"/>
    </location>
</feature>
<dbReference type="InterPro" id="IPR017595">
    <property type="entry name" value="OHCU_decarboxylase-2"/>
</dbReference>
<dbReference type="GO" id="GO:0051997">
    <property type="term" value="F:2-oxo-4-hydroxy-4-carboxy-5-ureidoimidazoline decarboxylase activity"/>
    <property type="evidence" value="ECO:0007669"/>
    <property type="project" value="UniProtKB-EC"/>
</dbReference>
<evidence type="ECO:0000256" key="4">
    <source>
        <dbReference type="ARBA" id="ARBA00022631"/>
    </source>
</evidence>
<dbReference type="SUPFAM" id="SSF158694">
    <property type="entry name" value="UraD-Like"/>
    <property type="match status" value="1"/>
</dbReference>
<comment type="catalytic activity">
    <reaction evidence="1">
        <text>5-hydroxy-2-oxo-4-ureido-2,5-dihydro-1H-imidazole-5-carboxylate + H(+) = (S)-allantoin + CO2</text>
        <dbReference type="Rhea" id="RHEA:26301"/>
        <dbReference type="ChEBI" id="CHEBI:15378"/>
        <dbReference type="ChEBI" id="CHEBI:15678"/>
        <dbReference type="ChEBI" id="CHEBI:16526"/>
        <dbReference type="ChEBI" id="CHEBI:58639"/>
        <dbReference type="EC" id="4.1.1.97"/>
    </reaction>
</comment>
<dbReference type="EC" id="4.1.1.97" evidence="3"/>
<dbReference type="PANTHER" id="PTHR43466:SF1">
    <property type="entry name" value="2-OXO-4-HYDROXY-4-CARBOXY-5-UREIDOIMIDAZOLINE DECARBOXYLASE-RELATED"/>
    <property type="match status" value="1"/>
</dbReference>
<dbReference type="PANTHER" id="PTHR43466">
    <property type="entry name" value="2-OXO-4-HYDROXY-4-CARBOXY-5-UREIDOIMIDAZOLINE DECARBOXYLASE-RELATED"/>
    <property type="match status" value="1"/>
</dbReference>
<dbReference type="OrthoDB" id="5243781at2"/>
<comment type="pathway">
    <text evidence="2">Purine metabolism; urate degradation; (S)-allantoin from urate: step 3/3.</text>
</comment>
<dbReference type="KEGG" id="ngv:CDO52_20155"/>
<evidence type="ECO:0000259" key="7">
    <source>
        <dbReference type="Pfam" id="PF09349"/>
    </source>
</evidence>
<evidence type="ECO:0000256" key="3">
    <source>
        <dbReference type="ARBA" id="ARBA00012257"/>
    </source>
</evidence>
<dbReference type="NCBIfam" id="TIGR03180">
    <property type="entry name" value="UraD_2"/>
    <property type="match status" value="1"/>
</dbReference>
<keyword evidence="9" id="KW-1185">Reference proteome</keyword>
<dbReference type="Proteomes" id="UP000215005">
    <property type="component" value="Chromosome"/>
</dbReference>
<name>A0A223S9K0_9ACTN</name>
<evidence type="ECO:0000313" key="8">
    <source>
        <dbReference type="EMBL" id="ASU84804.1"/>
    </source>
</evidence>
<dbReference type="GO" id="GO:0006144">
    <property type="term" value="P:purine nucleobase metabolic process"/>
    <property type="evidence" value="ECO:0007669"/>
    <property type="project" value="UniProtKB-KW"/>
</dbReference>
<accession>A0A223S9K0</accession>
<keyword evidence="5" id="KW-0210">Decarboxylase</keyword>
<evidence type="ECO:0000256" key="6">
    <source>
        <dbReference type="ARBA" id="ARBA00023239"/>
    </source>
</evidence>
<dbReference type="Gene3D" id="1.10.3330.10">
    <property type="entry name" value="Oxo-4-hydroxy-4-carboxy-5-ureidoimidazoline decarboxylase"/>
    <property type="match status" value="1"/>
</dbReference>
<evidence type="ECO:0000256" key="2">
    <source>
        <dbReference type="ARBA" id="ARBA00004754"/>
    </source>
</evidence>
<organism evidence="8 9">
    <name type="scientific">Nocardiopsis gilva YIM 90087</name>
    <dbReference type="NCBI Taxonomy" id="1235441"/>
    <lineage>
        <taxon>Bacteria</taxon>
        <taxon>Bacillati</taxon>
        <taxon>Actinomycetota</taxon>
        <taxon>Actinomycetes</taxon>
        <taxon>Streptosporangiales</taxon>
        <taxon>Nocardiopsidaceae</taxon>
        <taxon>Nocardiopsis</taxon>
    </lineage>
</organism>